<evidence type="ECO:0000313" key="4">
    <source>
        <dbReference type="EMBL" id="PSR27546.1"/>
    </source>
</evidence>
<evidence type="ECO:0000256" key="3">
    <source>
        <dbReference type="PROSITE-ProRule" id="PRU00514"/>
    </source>
</evidence>
<dbReference type="SUPFAM" id="SSF55298">
    <property type="entry name" value="YjgF-like"/>
    <property type="match status" value="1"/>
</dbReference>
<dbReference type="PANTHER" id="PTHR21164:SF0">
    <property type="entry name" value="CHORISMATE MUTASE AROH"/>
    <property type="match status" value="1"/>
</dbReference>
<evidence type="ECO:0000256" key="2">
    <source>
        <dbReference type="PIRSR" id="PIRSR005965-1"/>
    </source>
</evidence>
<dbReference type="Pfam" id="PF07736">
    <property type="entry name" value="CM_1"/>
    <property type="match status" value="1"/>
</dbReference>
<dbReference type="Gene3D" id="3.30.1330.40">
    <property type="entry name" value="RutC-like"/>
    <property type="match status" value="1"/>
</dbReference>
<comment type="caution">
    <text evidence="4">The sequence shown here is derived from an EMBL/GenBank/DDBJ whole genome shotgun (WGS) entry which is preliminary data.</text>
</comment>
<keyword evidence="3" id="KW-0413">Isomerase</keyword>
<dbReference type="UniPathway" id="UPA00120">
    <property type="reaction ID" value="UER00203"/>
</dbReference>
<keyword evidence="2 3" id="KW-0028">Amino-acid biosynthesis</keyword>
<dbReference type="PROSITE" id="PS51167">
    <property type="entry name" value="CHORISMATE_MUT_1"/>
    <property type="match status" value="1"/>
</dbReference>
<organism evidence="4 5">
    <name type="scientific">Sulfobacillus thermosulfidooxidans</name>
    <dbReference type="NCBI Taxonomy" id="28034"/>
    <lineage>
        <taxon>Bacteria</taxon>
        <taxon>Bacillati</taxon>
        <taxon>Bacillota</taxon>
        <taxon>Clostridia</taxon>
        <taxon>Eubacteriales</taxon>
        <taxon>Clostridiales Family XVII. Incertae Sedis</taxon>
        <taxon>Sulfobacillus</taxon>
    </lineage>
</organism>
<dbReference type="PIRSF" id="PIRSF005965">
    <property type="entry name" value="Chor_mut_AroH"/>
    <property type="match status" value="1"/>
</dbReference>
<dbReference type="Proteomes" id="UP000242705">
    <property type="component" value="Unassembled WGS sequence"/>
</dbReference>
<keyword evidence="2 3" id="KW-0057">Aromatic amino acid biosynthesis</keyword>
<feature type="binding site" evidence="2">
    <location>
        <position position="88"/>
    </location>
    <ligand>
        <name>prephenate</name>
        <dbReference type="ChEBI" id="CHEBI:29934"/>
    </ligand>
</feature>
<dbReference type="EMBL" id="PXYX01000012">
    <property type="protein sequence ID" value="PSR27546.1"/>
    <property type="molecule type" value="Genomic_DNA"/>
</dbReference>
<dbReference type="InterPro" id="IPR035959">
    <property type="entry name" value="RutC-like_sf"/>
</dbReference>
<proteinExistence type="predicted"/>
<dbReference type="GO" id="GO:0046417">
    <property type="term" value="P:chorismate metabolic process"/>
    <property type="evidence" value="ECO:0007669"/>
    <property type="project" value="TreeGrafter"/>
</dbReference>
<gene>
    <name evidence="4" type="primary">aroH</name>
    <name evidence="4" type="ORF">C7B47_07750</name>
</gene>
<dbReference type="AlphaFoldDB" id="A0A2T2WZA8"/>
<dbReference type="PANTHER" id="PTHR21164">
    <property type="entry name" value="CHORISMATE MUTASE"/>
    <property type="match status" value="1"/>
</dbReference>
<evidence type="ECO:0000256" key="1">
    <source>
        <dbReference type="NCBIfam" id="TIGR01796"/>
    </source>
</evidence>
<protein>
    <recommendedName>
        <fullName evidence="1 3">chorismate mutase</fullName>
        <ecNumber evidence="1 3">5.4.99.5</ecNumber>
    </recommendedName>
</protein>
<dbReference type="GO" id="GO:0008652">
    <property type="term" value="P:amino acid biosynthetic process"/>
    <property type="evidence" value="ECO:0007669"/>
    <property type="project" value="UniProtKB-UniRule"/>
</dbReference>
<accession>A0A2T2WZA8</accession>
<dbReference type="GO" id="GO:0004106">
    <property type="term" value="F:chorismate mutase activity"/>
    <property type="evidence" value="ECO:0007669"/>
    <property type="project" value="UniProtKB-UniRule"/>
</dbReference>
<reference evidence="4 5" key="1">
    <citation type="journal article" date="2014" name="BMC Genomics">
        <title>Comparison of environmental and isolate Sulfobacillus genomes reveals diverse carbon, sulfur, nitrogen, and hydrogen metabolisms.</title>
        <authorList>
            <person name="Justice N.B."/>
            <person name="Norman A."/>
            <person name="Brown C.T."/>
            <person name="Singh A."/>
            <person name="Thomas B.C."/>
            <person name="Banfield J.F."/>
        </authorList>
    </citation>
    <scope>NUCLEOTIDE SEQUENCE [LARGE SCALE GENOMIC DNA]</scope>
    <source>
        <strain evidence="4">AMDSBA5</strain>
    </source>
</reference>
<dbReference type="NCBIfam" id="TIGR01796">
    <property type="entry name" value="CM_mono_aroH"/>
    <property type="match status" value="1"/>
</dbReference>
<feature type="binding site" evidence="2">
    <location>
        <position position="106"/>
    </location>
    <ligand>
        <name>prephenate</name>
        <dbReference type="ChEBI" id="CHEBI:29934"/>
    </ligand>
</feature>
<sequence>MIRGIRGATQVDRDEAHHILERTQELLLEMARANDIRPEDMSSICFTMTPDLHATFPAEAARQIGWQYVPVICMRELDVPHGLPMTVRILMQAETQKSQEEIRHIYQYGAVVLREDLVKSREESQG</sequence>
<feature type="binding site" evidence="2">
    <location>
        <position position="6"/>
    </location>
    <ligand>
        <name>prephenate</name>
        <dbReference type="ChEBI" id="CHEBI:29934"/>
    </ligand>
</feature>
<comment type="catalytic activity">
    <reaction evidence="3">
        <text>chorismate = prephenate</text>
        <dbReference type="Rhea" id="RHEA:13897"/>
        <dbReference type="ChEBI" id="CHEBI:29748"/>
        <dbReference type="ChEBI" id="CHEBI:29934"/>
        <dbReference type="EC" id="5.4.99.5"/>
    </reaction>
</comment>
<evidence type="ECO:0000313" key="5">
    <source>
        <dbReference type="Proteomes" id="UP000242705"/>
    </source>
</evidence>
<name>A0A2T2WZA8_SULTH</name>
<dbReference type="GO" id="GO:0009073">
    <property type="term" value="P:aromatic amino acid family biosynthetic process"/>
    <property type="evidence" value="ECO:0007669"/>
    <property type="project" value="UniProtKB-UniRule"/>
</dbReference>
<dbReference type="OrthoDB" id="9802232at2"/>
<dbReference type="CDD" id="cd02185">
    <property type="entry name" value="AroH"/>
    <property type="match status" value="1"/>
</dbReference>
<dbReference type="EC" id="5.4.99.5" evidence="1 3"/>
<dbReference type="InterPro" id="IPR008243">
    <property type="entry name" value="Chorismate_mutase_AroH"/>
</dbReference>